<dbReference type="GO" id="GO:0004843">
    <property type="term" value="F:cysteine-type deubiquitinase activity"/>
    <property type="evidence" value="ECO:0007669"/>
    <property type="project" value="InterPro"/>
</dbReference>
<comment type="caution">
    <text evidence="2">The sequence shown here is derived from an EMBL/GenBank/DDBJ whole genome shotgun (WGS) entry which is preliminary data.</text>
</comment>
<proteinExistence type="predicted"/>
<dbReference type="Pfam" id="PF00443">
    <property type="entry name" value="UCH"/>
    <property type="match status" value="1"/>
</dbReference>
<dbReference type="Proteomes" id="UP000179807">
    <property type="component" value="Unassembled WGS sequence"/>
</dbReference>
<dbReference type="InterPro" id="IPR028889">
    <property type="entry name" value="USP"/>
</dbReference>
<dbReference type="InterPro" id="IPR001394">
    <property type="entry name" value="Peptidase_C19_UCH"/>
</dbReference>
<dbReference type="GeneID" id="94847666"/>
<dbReference type="SUPFAM" id="SSF57850">
    <property type="entry name" value="RING/U-box"/>
    <property type="match status" value="1"/>
</dbReference>
<dbReference type="GO" id="GO:0016579">
    <property type="term" value="P:protein deubiquitination"/>
    <property type="evidence" value="ECO:0007669"/>
    <property type="project" value="InterPro"/>
</dbReference>
<dbReference type="GO" id="GO:0005634">
    <property type="term" value="C:nucleus"/>
    <property type="evidence" value="ECO:0007669"/>
    <property type="project" value="TreeGrafter"/>
</dbReference>
<dbReference type="AlphaFoldDB" id="A0A1J4J8H6"/>
<dbReference type="SUPFAM" id="SSF54001">
    <property type="entry name" value="Cysteine proteinases"/>
    <property type="match status" value="1"/>
</dbReference>
<dbReference type="PANTHER" id="PTHR24006:SF827">
    <property type="entry name" value="UBIQUITIN CARBOXYL-TERMINAL HYDROLASE 34"/>
    <property type="match status" value="1"/>
</dbReference>
<evidence type="ECO:0000313" key="2">
    <source>
        <dbReference type="EMBL" id="OHS93701.1"/>
    </source>
</evidence>
<evidence type="ECO:0000259" key="1">
    <source>
        <dbReference type="PROSITE" id="PS50235"/>
    </source>
</evidence>
<protein>
    <submittedName>
        <fullName evidence="2">Clan CA, family C19, ubiquitin hydrolase-like cysteine peptidase</fullName>
    </submittedName>
</protein>
<gene>
    <name evidence="2" type="ORF">TRFO_40022</name>
</gene>
<dbReference type="GO" id="GO:0005829">
    <property type="term" value="C:cytosol"/>
    <property type="evidence" value="ECO:0007669"/>
    <property type="project" value="TreeGrafter"/>
</dbReference>
<keyword evidence="3" id="KW-1185">Reference proteome</keyword>
<evidence type="ECO:0000313" key="3">
    <source>
        <dbReference type="Proteomes" id="UP000179807"/>
    </source>
</evidence>
<feature type="domain" description="USP" evidence="1">
    <location>
        <begin position="148"/>
        <end position="432"/>
    </location>
</feature>
<reference evidence="2" key="1">
    <citation type="submission" date="2016-10" db="EMBL/GenBank/DDBJ databases">
        <authorList>
            <person name="Benchimol M."/>
            <person name="Almeida L.G."/>
            <person name="Vasconcelos A.T."/>
            <person name="Perreira-Neves A."/>
            <person name="Rosa I.A."/>
            <person name="Tasca T."/>
            <person name="Bogo M.R."/>
            <person name="de Souza W."/>
        </authorList>
    </citation>
    <scope>NUCLEOTIDE SEQUENCE [LARGE SCALE GENOMIC DNA]</scope>
    <source>
        <strain evidence="2">K</strain>
    </source>
</reference>
<dbReference type="EMBL" id="MLAK01001377">
    <property type="protein sequence ID" value="OHS93701.1"/>
    <property type="molecule type" value="Genomic_DNA"/>
</dbReference>
<dbReference type="Gene3D" id="3.90.70.10">
    <property type="entry name" value="Cysteine proteinases"/>
    <property type="match status" value="1"/>
</dbReference>
<name>A0A1J4J8H6_9EUKA</name>
<organism evidence="2 3">
    <name type="scientific">Tritrichomonas foetus</name>
    <dbReference type="NCBI Taxonomy" id="1144522"/>
    <lineage>
        <taxon>Eukaryota</taxon>
        <taxon>Metamonada</taxon>
        <taxon>Parabasalia</taxon>
        <taxon>Tritrichomonadida</taxon>
        <taxon>Tritrichomonadidae</taxon>
        <taxon>Tritrichomonas</taxon>
    </lineage>
</organism>
<dbReference type="PANTHER" id="PTHR24006">
    <property type="entry name" value="UBIQUITIN CARBOXYL-TERMINAL HYDROLASE"/>
    <property type="match status" value="1"/>
</dbReference>
<dbReference type="OrthoDB" id="27652at2759"/>
<dbReference type="RefSeq" id="XP_068346838.1">
    <property type="nucleotide sequence ID" value="XM_068512962.1"/>
</dbReference>
<dbReference type="PROSITE" id="PS50235">
    <property type="entry name" value="USP_3"/>
    <property type="match status" value="1"/>
</dbReference>
<accession>A0A1J4J8H6</accession>
<dbReference type="InterPro" id="IPR050164">
    <property type="entry name" value="Peptidase_C19"/>
</dbReference>
<sequence length="437" mass="50299">MKPKSNHFHESAKYIKLFKESEHEKSNFIQVQRLLWEKSFFPQRFPACSSFLCSTCNSKSRNLSFCLQCGRVYCLNHFCDHNCPTTFGVDILTHQLFFYEKENGRRFVFDSSIDYLIISAKLAIIDGIPFQAKIEPSSSIFPTRHTPMPLQNCGNTCWMNSLLQCLISNPLLQKWFLSESINITEIDCPEAAVHNHLCRLFLAQLGESTFSITDYLFSVWTMSPIFATSNQCDSHEFFLDLRSKLDDFYQKKFESQVFSSIFNCQLKVIESCENCDDTRTFIENSSDLILNIENCSSLSEALSNYLLGSSPRTCNNCHKQCKRQYFFNTLPSTLTIALVRASYSERSVKNVQLTDELSLDNFIDLDKKKELGDSLYSLVGMVVRPGSGEMGHYWANVKKNGIWYRCDDNSVSTVDMNSAFRDDACLLFYIRKGFVYT</sequence>
<dbReference type="InterPro" id="IPR038765">
    <property type="entry name" value="Papain-like_cys_pep_sf"/>
</dbReference>
<dbReference type="VEuPathDB" id="TrichDB:TRFO_40022"/>